<reference evidence="1 2" key="1">
    <citation type="journal article" date="2013" name="Genome Announc.">
        <title>Draft Genome Sequence of Aeromonas molluscorum Strain 848TT, Isolated from Bivalve Molluscs.</title>
        <authorList>
            <person name="Spataro N."/>
            <person name="Farfan M."/>
            <person name="Albarral V."/>
            <person name="Sanglas A."/>
            <person name="Loren J.G."/>
            <person name="Fuste M.C."/>
            <person name="Bosch E."/>
        </authorList>
    </citation>
    <scope>NUCLEOTIDE SEQUENCE [LARGE SCALE GENOMIC DNA]</scope>
    <source>
        <strain evidence="1 2">848</strain>
    </source>
</reference>
<proteinExistence type="predicted"/>
<evidence type="ECO:0000313" key="1">
    <source>
        <dbReference type="EMBL" id="EOD56424.1"/>
    </source>
</evidence>
<comment type="caution">
    <text evidence="1">The sequence shown here is derived from an EMBL/GenBank/DDBJ whole genome shotgun (WGS) entry which is preliminary data.</text>
</comment>
<dbReference type="OrthoDB" id="7064604at2"/>
<evidence type="ECO:0000313" key="2">
    <source>
        <dbReference type="Proteomes" id="UP000013526"/>
    </source>
</evidence>
<dbReference type="PATRIC" id="fig|1268236.3.peg.742"/>
<name>R1HDF1_9GAMM</name>
<dbReference type="AlphaFoldDB" id="R1HDF1"/>
<accession>R1HDF1</accession>
<dbReference type="RefSeq" id="WP_005893664.1">
    <property type="nucleotide sequence ID" value="NZ_AQGQ01000012.1"/>
</dbReference>
<sequence>MWTLLKWFLIGWILLLILSDIELSTSIYRYQDNKVDISFPRWESKHPWATFSWHAGETQFHWYGLAGKPATDPL</sequence>
<gene>
    <name evidence="1" type="ORF">G113_03716</name>
</gene>
<dbReference type="Proteomes" id="UP000013526">
    <property type="component" value="Unassembled WGS sequence"/>
</dbReference>
<organism evidence="1 2">
    <name type="scientific">Aeromonas molluscorum 848</name>
    <dbReference type="NCBI Taxonomy" id="1268236"/>
    <lineage>
        <taxon>Bacteria</taxon>
        <taxon>Pseudomonadati</taxon>
        <taxon>Pseudomonadota</taxon>
        <taxon>Gammaproteobacteria</taxon>
        <taxon>Aeromonadales</taxon>
        <taxon>Aeromonadaceae</taxon>
        <taxon>Aeromonas</taxon>
    </lineage>
</organism>
<keyword evidence="2" id="KW-1185">Reference proteome</keyword>
<protein>
    <submittedName>
        <fullName evidence="1">Uncharacterized protein</fullName>
    </submittedName>
</protein>
<dbReference type="EMBL" id="AQGQ01000012">
    <property type="protein sequence ID" value="EOD56424.1"/>
    <property type="molecule type" value="Genomic_DNA"/>
</dbReference>